<reference evidence="4" key="1">
    <citation type="submission" date="2025-08" db="UniProtKB">
        <authorList>
            <consortium name="RefSeq"/>
        </authorList>
    </citation>
    <scope>IDENTIFICATION</scope>
</reference>
<evidence type="ECO:0000313" key="4">
    <source>
        <dbReference type="RefSeq" id="XP_014486427.1"/>
    </source>
</evidence>
<evidence type="ECO:0000256" key="1">
    <source>
        <dbReference type="ARBA" id="ARBA00022723"/>
    </source>
</evidence>
<dbReference type="AlphaFoldDB" id="A0A6P3Y8V5"/>
<dbReference type="GO" id="GO:0046872">
    <property type="term" value="F:metal ion binding"/>
    <property type="evidence" value="ECO:0007669"/>
    <property type="project" value="UniProtKB-KW"/>
</dbReference>
<evidence type="ECO:0000259" key="2">
    <source>
        <dbReference type="Pfam" id="PF16187"/>
    </source>
</evidence>
<name>A0A6P3Y8V5_DINQU</name>
<protein>
    <submittedName>
        <fullName evidence="4">Insulin-degrading enzyme-like</fullName>
    </submittedName>
</protein>
<proteinExistence type="predicted"/>
<organism evidence="3 4">
    <name type="scientific">Dinoponera quadriceps</name>
    <name type="common">South American ant</name>
    <dbReference type="NCBI Taxonomy" id="609295"/>
    <lineage>
        <taxon>Eukaryota</taxon>
        <taxon>Metazoa</taxon>
        <taxon>Ecdysozoa</taxon>
        <taxon>Arthropoda</taxon>
        <taxon>Hexapoda</taxon>
        <taxon>Insecta</taxon>
        <taxon>Pterygota</taxon>
        <taxon>Neoptera</taxon>
        <taxon>Endopterygota</taxon>
        <taxon>Hymenoptera</taxon>
        <taxon>Apocrita</taxon>
        <taxon>Aculeata</taxon>
        <taxon>Formicoidea</taxon>
        <taxon>Formicidae</taxon>
        <taxon>Ponerinae</taxon>
        <taxon>Ponerini</taxon>
        <taxon>Dinoponera</taxon>
    </lineage>
</organism>
<sequence length="361" mass="42462">MNFHLKEKPLSHLYVTSCVRALQLYPKQDILSAGHIITYNKQLIDRVLLSLNPTEARIHVIWEKYECATTQIKHCSYTNYKRIHMPRTVFSLSRATNDPLDIEFKLFSRNEYIAKSYVKPINIELIDNPRFVSREYTTLWLKTSNKFIVPQAEMIFLFSSEFSLVDAATFNLIYMYTRLVSLSLNKYSYGARMANLKWKIHTNKRGIQTYINNMSKEQFEKHKEALIEKYCQEPTTLSSVAAACWDEIYNNIYCFKRRSFNVMHLESMQQDQFTNLYKSMLLNERKISVHVISTQNDVSRLPYNILFHGSQLKLIANGNANIINNDKTGYTTSMKKVTVMDNIMIFQKFHCLEEEQKKINL</sequence>
<dbReference type="InterPro" id="IPR050626">
    <property type="entry name" value="Peptidase_M16"/>
</dbReference>
<gene>
    <name evidence="4" type="primary">LOC106750533</name>
</gene>
<dbReference type="PANTHER" id="PTHR43690">
    <property type="entry name" value="NARDILYSIN"/>
    <property type="match status" value="1"/>
</dbReference>
<dbReference type="RefSeq" id="XP_014486427.1">
    <property type="nucleotide sequence ID" value="XM_014630941.1"/>
</dbReference>
<dbReference type="KEGG" id="dqu:106750533"/>
<dbReference type="Pfam" id="PF16187">
    <property type="entry name" value="Peptidase_M16_M"/>
    <property type="match status" value="1"/>
</dbReference>
<accession>A0A6P3Y8V5</accession>
<keyword evidence="1" id="KW-0479">Metal-binding</keyword>
<dbReference type="Proteomes" id="UP000515204">
    <property type="component" value="Unplaced"/>
</dbReference>
<dbReference type="Gene3D" id="3.30.830.10">
    <property type="entry name" value="Metalloenzyme, LuxS/M16 peptidase-like"/>
    <property type="match status" value="4"/>
</dbReference>
<dbReference type="GeneID" id="106750533"/>
<dbReference type="InterPro" id="IPR011249">
    <property type="entry name" value="Metalloenz_LuxS/M16"/>
</dbReference>
<dbReference type="PANTHER" id="PTHR43690:SF18">
    <property type="entry name" value="INSULIN-DEGRADING ENZYME-RELATED"/>
    <property type="match status" value="1"/>
</dbReference>
<feature type="domain" description="Peptidase M16 middle/third" evidence="2">
    <location>
        <begin position="3"/>
        <end position="242"/>
    </location>
</feature>
<dbReference type="SUPFAM" id="SSF63411">
    <property type="entry name" value="LuxS/MPP-like metallohydrolase"/>
    <property type="match status" value="2"/>
</dbReference>
<evidence type="ECO:0000313" key="3">
    <source>
        <dbReference type="Proteomes" id="UP000515204"/>
    </source>
</evidence>
<dbReference type="InterPro" id="IPR032632">
    <property type="entry name" value="Peptidase_M16_M"/>
</dbReference>
<keyword evidence="3" id="KW-1185">Reference proteome</keyword>